<feature type="region of interest" description="Disordered" evidence="1">
    <location>
        <begin position="1"/>
        <end position="27"/>
    </location>
</feature>
<dbReference type="EMBL" id="JAFIQS010000001">
    <property type="protein sequence ID" value="KAG5174219.1"/>
    <property type="molecule type" value="Genomic_DNA"/>
</dbReference>
<gene>
    <name evidence="2" type="ORF">JR316_000877</name>
</gene>
<protein>
    <submittedName>
        <fullName evidence="2">Uncharacterized protein</fullName>
    </submittedName>
</protein>
<dbReference type="OrthoDB" id="2688840at2759"/>
<organism evidence="2">
    <name type="scientific">Psilocybe cubensis</name>
    <name type="common">Psychedelic mushroom</name>
    <name type="synonym">Stropharia cubensis</name>
    <dbReference type="NCBI Taxonomy" id="181762"/>
    <lineage>
        <taxon>Eukaryota</taxon>
        <taxon>Fungi</taxon>
        <taxon>Dikarya</taxon>
        <taxon>Basidiomycota</taxon>
        <taxon>Agaricomycotina</taxon>
        <taxon>Agaricomycetes</taxon>
        <taxon>Agaricomycetidae</taxon>
        <taxon>Agaricales</taxon>
        <taxon>Agaricineae</taxon>
        <taxon>Strophariaceae</taxon>
        <taxon>Psilocybe</taxon>
    </lineage>
</organism>
<feature type="region of interest" description="Disordered" evidence="1">
    <location>
        <begin position="124"/>
        <end position="154"/>
    </location>
</feature>
<feature type="compositionally biased region" description="Basic and acidic residues" evidence="1">
    <location>
        <begin position="177"/>
        <end position="187"/>
    </location>
</feature>
<feature type="compositionally biased region" description="Low complexity" evidence="1">
    <location>
        <begin position="265"/>
        <end position="274"/>
    </location>
</feature>
<proteinExistence type="predicted"/>
<sequence length="397" mass="44540">MSTFRPKTRMSLSPNVYAPGHSMDTTRPTITKRCHTQQLQRESLSCSDSDDDIVRQGKRRRRDNSVSLIFKHLRLDIHYALQLIEETVDNYLEPFSWPRQSDDALQMDRVSQFPTTSSAFSFFPSSSPPLDRCFRSSSPDSGGFQEGAGEGPSDLARLRTSAFWELRQSVTENGEGLVRRMRDYERSRSRHQTHQKAKDAEKRGRKRATRRQKTYSINASEEEDDDILISSGDSSTHIKWCAFVNKRSRSLDDMDVDSQKDVRSSIHQIRSQSSGPPSDVHHPTGSQYHQQNKEVAALLEDLMSPYNSCTNPSLEPTPGLSHSSCESANSSLLSLALPPSILEADAALPSTASEKALAALSLALENGAGSITDYSSIWKYQEQFSLGETHDYGELWN</sequence>
<feature type="region of interest" description="Disordered" evidence="1">
    <location>
        <begin position="177"/>
        <end position="218"/>
    </location>
</feature>
<reference evidence="2" key="1">
    <citation type="submission" date="2021-02" db="EMBL/GenBank/DDBJ databases">
        <title>Psilocybe cubensis genome.</title>
        <authorList>
            <person name="Mckernan K.J."/>
            <person name="Crawford S."/>
            <person name="Trippe A."/>
            <person name="Kane L.T."/>
            <person name="Mclaughlin S."/>
        </authorList>
    </citation>
    <scope>NUCLEOTIDE SEQUENCE [LARGE SCALE GENOMIC DNA]</scope>
    <source>
        <strain evidence="2">MGC-MH-2018</strain>
    </source>
</reference>
<feature type="region of interest" description="Disordered" evidence="1">
    <location>
        <begin position="252"/>
        <end position="290"/>
    </location>
</feature>
<feature type="compositionally biased region" description="Basic residues" evidence="1">
    <location>
        <begin position="203"/>
        <end position="213"/>
    </location>
</feature>
<name>A0A8H7YAA2_PSICU</name>
<evidence type="ECO:0000313" key="2">
    <source>
        <dbReference type="EMBL" id="KAG5174219.1"/>
    </source>
</evidence>
<accession>A0A8H7YAA2</accession>
<dbReference type="AlphaFoldDB" id="A0A8H7YAA2"/>
<evidence type="ECO:0000256" key="1">
    <source>
        <dbReference type="SAM" id="MobiDB-lite"/>
    </source>
</evidence>
<feature type="compositionally biased region" description="Basic and acidic residues" evidence="1">
    <location>
        <begin position="252"/>
        <end position="264"/>
    </location>
</feature>
<feature type="compositionally biased region" description="Polar residues" evidence="1">
    <location>
        <begin position="1"/>
        <end position="14"/>
    </location>
</feature>
<comment type="caution">
    <text evidence="2">The sequence shown here is derived from an EMBL/GenBank/DDBJ whole genome shotgun (WGS) entry which is preliminary data.</text>
</comment>